<dbReference type="OrthoDB" id="444127at2759"/>
<comment type="caution">
    <text evidence="2">The sequence shown here is derived from an EMBL/GenBank/DDBJ whole genome shotgun (WGS) entry which is preliminary data.</text>
</comment>
<protein>
    <submittedName>
        <fullName evidence="2">Uncharacterized protein</fullName>
    </submittedName>
</protein>
<gene>
    <name evidence="2" type="ORF">FSARC_13660</name>
</gene>
<organism evidence="2 3">
    <name type="scientific">Fusarium sarcochroum</name>
    <dbReference type="NCBI Taxonomy" id="1208366"/>
    <lineage>
        <taxon>Eukaryota</taxon>
        <taxon>Fungi</taxon>
        <taxon>Dikarya</taxon>
        <taxon>Ascomycota</taxon>
        <taxon>Pezizomycotina</taxon>
        <taxon>Sordariomycetes</taxon>
        <taxon>Hypocreomycetidae</taxon>
        <taxon>Hypocreales</taxon>
        <taxon>Nectriaceae</taxon>
        <taxon>Fusarium</taxon>
        <taxon>Fusarium lateritium species complex</taxon>
    </lineage>
</organism>
<dbReference type="AlphaFoldDB" id="A0A8H4WSW8"/>
<evidence type="ECO:0000313" key="3">
    <source>
        <dbReference type="Proteomes" id="UP000622797"/>
    </source>
</evidence>
<accession>A0A8H4WSW8</accession>
<reference evidence="2" key="1">
    <citation type="journal article" date="2020" name="BMC Genomics">
        <title>Correction to: Identification and distribution of gene clusters required for synthesis of sphingolipid metabolism inhibitors in diverse species of the filamentous fungus Fusarium.</title>
        <authorList>
            <person name="Kim H.S."/>
            <person name="Lohmar J.M."/>
            <person name="Busman M."/>
            <person name="Brown D.W."/>
            <person name="Naumann T.A."/>
            <person name="Divon H.H."/>
            <person name="Lysoe E."/>
            <person name="Uhlig S."/>
            <person name="Proctor R.H."/>
        </authorList>
    </citation>
    <scope>NUCLEOTIDE SEQUENCE</scope>
    <source>
        <strain evidence="2">NRRL 20472</strain>
    </source>
</reference>
<sequence>MADLDISVVESVRLASPSEEKAVPLSLLDCTTANFSNASAVWLYQKPNLPAADSFNLGYHLRESLALTLQSYPQWGGQLKVVKSTDGTVPSEAKHFPPHARRFGRIYAHFGTPNDPGVEFVYAKSSATLESLYSFDRSSKQAFWPCDSSIFQKFLSPIPISQPLKSLVGDESGQLYPLLAVQVTELACGGFVLGLNGAHPLADATTFISLLKDWASASCSVLDNKPVSRSIPVFNPTLLDNNAAGDINAEHPDKTIIQQAEALPMHRFDWWAPKSKPPFPFKIPAPYDAEDQEPVGKAMPWAEWNFTSPVSNYAVHLNREQVNFLLNKANENSSQKLSQHDAVLGHIWSCIARARGLENDTGPVHCDLVYGVRPSFQLGEKFLGSPTVMMNVELAASEVSKPSNLTQVATQVRNTLKKIADPSNMAAHLHSVAFEKSPQRIWQAFLSQRHILVTTWARAGIYNIDFGLGSTCSYAEGLLPDMDGLVLIKEAPGPPTSYWTDNGVDISIHIRSEDMERLVKDPSLFPVDV</sequence>
<dbReference type="GO" id="GO:0016740">
    <property type="term" value="F:transferase activity"/>
    <property type="evidence" value="ECO:0007669"/>
    <property type="project" value="UniProtKB-KW"/>
</dbReference>
<dbReference type="EMBL" id="JABEXW010001038">
    <property type="protein sequence ID" value="KAF4948724.1"/>
    <property type="molecule type" value="Genomic_DNA"/>
</dbReference>
<evidence type="ECO:0000256" key="1">
    <source>
        <dbReference type="ARBA" id="ARBA00022679"/>
    </source>
</evidence>
<keyword evidence="1" id="KW-0808">Transferase</keyword>
<dbReference type="Pfam" id="PF02458">
    <property type="entry name" value="Transferase"/>
    <property type="match status" value="1"/>
</dbReference>
<name>A0A8H4WSW8_9HYPO</name>
<keyword evidence="3" id="KW-1185">Reference proteome</keyword>
<dbReference type="PANTHER" id="PTHR31896">
    <property type="entry name" value="FAMILY REGULATORY PROTEIN, PUTATIVE (AFU_ORTHOLOGUE AFUA_3G14730)-RELATED"/>
    <property type="match status" value="1"/>
</dbReference>
<dbReference type="InterPro" id="IPR023213">
    <property type="entry name" value="CAT-like_dom_sf"/>
</dbReference>
<reference evidence="2" key="2">
    <citation type="submission" date="2020-05" db="EMBL/GenBank/DDBJ databases">
        <authorList>
            <person name="Kim H.-S."/>
            <person name="Proctor R.H."/>
            <person name="Brown D.W."/>
        </authorList>
    </citation>
    <scope>NUCLEOTIDE SEQUENCE</scope>
    <source>
        <strain evidence="2">NRRL 20472</strain>
    </source>
</reference>
<dbReference type="Proteomes" id="UP000622797">
    <property type="component" value="Unassembled WGS sequence"/>
</dbReference>
<dbReference type="InterPro" id="IPR051283">
    <property type="entry name" value="Sec_Metabolite_Acyltrans"/>
</dbReference>
<dbReference type="PANTHER" id="PTHR31896:SF64">
    <property type="entry name" value="TRICHOTHECENE 3-O-ACETYLTRANSFERASE"/>
    <property type="match status" value="1"/>
</dbReference>
<dbReference type="Gene3D" id="3.30.559.10">
    <property type="entry name" value="Chloramphenicol acetyltransferase-like domain"/>
    <property type="match status" value="2"/>
</dbReference>
<proteinExistence type="predicted"/>
<evidence type="ECO:0000313" key="2">
    <source>
        <dbReference type="EMBL" id="KAF4948724.1"/>
    </source>
</evidence>